<evidence type="ECO:0000256" key="5">
    <source>
        <dbReference type="ARBA" id="ARBA00022813"/>
    </source>
</evidence>
<dbReference type="GO" id="GO:0003713">
    <property type="term" value="F:transcription coactivator activity"/>
    <property type="evidence" value="ECO:0007669"/>
    <property type="project" value="TreeGrafter"/>
</dbReference>
<evidence type="ECO:0000256" key="4">
    <source>
        <dbReference type="ARBA" id="ARBA00022737"/>
    </source>
</evidence>
<feature type="compositionally biased region" description="Basic and acidic residues" evidence="8">
    <location>
        <begin position="1350"/>
        <end position="1359"/>
    </location>
</feature>
<proteinExistence type="predicted"/>
<dbReference type="SMART" id="SM00060">
    <property type="entry name" value="FN3"/>
    <property type="match status" value="2"/>
</dbReference>
<dbReference type="EnsemblMetazoa" id="XM_031926834">
    <property type="protein sequence ID" value="XP_031782694"/>
    <property type="gene ID" value="LOC100122420"/>
</dbReference>
<dbReference type="SMR" id="A0A7M7Q8H9"/>
<dbReference type="SUPFAM" id="SSF117281">
    <property type="entry name" value="Kelch motif"/>
    <property type="match status" value="1"/>
</dbReference>
<comment type="subcellular location">
    <subcellularLocation>
        <location evidence="1">Nucleus</location>
    </subcellularLocation>
</comment>
<dbReference type="RefSeq" id="XP_031782695.1">
    <property type="nucleotide sequence ID" value="XM_031926835.1"/>
</dbReference>
<feature type="region of interest" description="Disordered" evidence="8">
    <location>
        <begin position="1614"/>
        <end position="1643"/>
    </location>
</feature>
<accession>A0A7M7Q8H9</accession>
<dbReference type="KEGG" id="nvi:100122420"/>
<evidence type="ECO:0000313" key="10">
    <source>
        <dbReference type="EnsemblMetazoa" id="XP_031782695"/>
    </source>
</evidence>
<dbReference type="CDD" id="cd00063">
    <property type="entry name" value="FN3"/>
    <property type="match status" value="2"/>
</dbReference>
<feature type="compositionally biased region" description="Basic and acidic residues" evidence="8">
    <location>
        <begin position="1134"/>
        <end position="1148"/>
    </location>
</feature>
<dbReference type="SUPFAM" id="SSF49265">
    <property type="entry name" value="Fibronectin type III"/>
    <property type="match status" value="1"/>
</dbReference>
<dbReference type="Gene3D" id="2.120.10.80">
    <property type="entry name" value="Kelch-type beta propeller"/>
    <property type="match status" value="1"/>
</dbReference>
<dbReference type="FunFam" id="2.120.10.80:FF:000008">
    <property type="entry name" value="host cell factor 1 isoform X1"/>
    <property type="match status" value="1"/>
</dbReference>
<evidence type="ECO:0000256" key="2">
    <source>
        <dbReference type="ARBA" id="ARBA00022441"/>
    </source>
</evidence>
<dbReference type="InterPro" id="IPR036116">
    <property type="entry name" value="FN3_sf"/>
</dbReference>
<dbReference type="InParanoid" id="A0A7M7Q8H9"/>
<feature type="compositionally biased region" description="Basic and acidic residues" evidence="8">
    <location>
        <begin position="1215"/>
        <end position="1232"/>
    </location>
</feature>
<feature type="compositionally biased region" description="Low complexity" evidence="8">
    <location>
        <begin position="1013"/>
        <end position="1022"/>
    </location>
</feature>
<evidence type="ECO:0000256" key="7">
    <source>
        <dbReference type="ARBA" id="ARBA00023306"/>
    </source>
</evidence>
<dbReference type="GO" id="GO:0035097">
    <property type="term" value="C:histone methyltransferase complex"/>
    <property type="evidence" value="ECO:0007669"/>
    <property type="project" value="TreeGrafter"/>
</dbReference>
<dbReference type="Gene3D" id="6.10.250.2590">
    <property type="match status" value="1"/>
</dbReference>
<dbReference type="GeneID" id="100122420"/>
<evidence type="ECO:0000259" key="9">
    <source>
        <dbReference type="PROSITE" id="PS50853"/>
    </source>
</evidence>
<feature type="compositionally biased region" description="Low complexity" evidence="8">
    <location>
        <begin position="1175"/>
        <end position="1188"/>
    </location>
</feature>
<dbReference type="Gene3D" id="2.60.40.10">
    <property type="entry name" value="Immunoglobulins"/>
    <property type="match status" value="2"/>
</dbReference>
<keyword evidence="5" id="KW-0068">Autocatalytic cleavage</keyword>
<dbReference type="PANTHER" id="PTHR46003">
    <property type="entry name" value="HOST CELL FACTOR"/>
    <property type="match status" value="1"/>
</dbReference>
<evidence type="ECO:0000256" key="1">
    <source>
        <dbReference type="ARBA" id="ARBA00004123"/>
    </source>
</evidence>
<evidence type="ECO:0000313" key="11">
    <source>
        <dbReference type="Proteomes" id="UP000002358"/>
    </source>
</evidence>
<dbReference type="RefSeq" id="XP_031782696.1">
    <property type="nucleotide sequence ID" value="XM_031926836.2"/>
</dbReference>
<feature type="compositionally biased region" description="Acidic residues" evidence="8">
    <location>
        <begin position="1106"/>
        <end position="1121"/>
    </location>
</feature>
<dbReference type="InterPro" id="IPR059124">
    <property type="entry name" value="Kelch_HCF"/>
</dbReference>
<feature type="compositionally biased region" description="Polar residues" evidence="8">
    <location>
        <begin position="1624"/>
        <end position="1643"/>
    </location>
</feature>
<feature type="compositionally biased region" description="Acidic residues" evidence="8">
    <location>
        <begin position="992"/>
        <end position="1008"/>
    </location>
</feature>
<dbReference type="InterPro" id="IPR003961">
    <property type="entry name" value="FN3_dom"/>
</dbReference>
<keyword evidence="2" id="KW-0880">Kelch repeat</keyword>
<dbReference type="CTD" id="43788"/>
<keyword evidence="3" id="KW-0597">Phosphoprotein</keyword>
<dbReference type="PROSITE" id="PS50853">
    <property type="entry name" value="FN3"/>
    <property type="match status" value="1"/>
</dbReference>
<evidence type="ECO:0000256" key="6">
    <source>
        <dbReference type="ARBA" id="ARBA00023242"/>
    </source>
</evidence>
<keyword evidence="11" id="KW-1185">Reference proteome</keyword>
<feature type="region of interest" description="Disordered" evidence="8">
    <location>
        <begin position="1337"/>
        <end position="1364"/>
    </location>
</feature>
<dbReference type="PANTHER" id="PTHR46003:SF1">
    <property type="entry name" value="HOST CELL FACTOR"/>
    <property type="match status" value="1"/>
</dbReference>
<dbReference type="FunCoup" id="A0A7M7Q8H9">
    <property type="interactions" value="1549"/>
</dbReference>
<dbReference type="EnsemblMetazoa" id="XM_031926835">
    <property type="protein sequence ID" value="XP_031782695"/>
    <property type="gene ID" value="LOC100122420"/>
</dbReference>
<evidence type="ECO:0000256" key="3">
    <source>
        <dbReference type="ARBA" id="ARBA00022553"/>
    </source>
</evidence>
<dbReference type="EnsemblMetazoa" id="XM_031926836">
    <property type="protein sequence ID" value="XP_031782696"/>
    <property type="gene ID" value="LOC100122420"/>
</dbReference>
<dbReference type="GO" id="GO:0006338">
    <property type="term" value="P:chromatin remodeling"/>
    <property type="evidence" value="ECO:0007669"/>
    <property type="project" value="TreeGrafter"/>
</dbReference>
<name>A0A7M7Q8H9_NASVI</name>
<feature type="compositionally biased region" description="Low complexity" evidence="8">
    <location>
        <begin position="1089"/>
        <end position="1105"/>
    </location>
</feature>
<feature type="compositionally biased region" description="Low complexity" evidence="8">
    <location>
        <begin position="396"/>
        <end position="457"/>
    </location>
</feature>
<feature type="compositionally biased region" description="Polar residues" evidence="8">
    <location>
        <begin position="1307"/>
        <end position="1319"/>
    </location>
</feature>
<protein>
    <recommendedName>
        <fullName evidence="9">Fibronectin type-III domain-containing protein</fullName>
    </recommendedName>
</protein>
<evidence type="ECO:0000256" key="8">
    <source>
        <dbReference type="SAM" id="MobiDB-lite"/>
    </source>
</evidence>
<sequence>MAAPMLKWKRINNPTGPQPRPRHGHRAVAIKDLMVVFGGGNEGIVDELHVYNTATNQWFVPSTKGDIPPGCAAYGFVVDGTRILVFGGMVEYGKYSNELYELQASRWEWKRLKPRPPKHEPPPCPRLGHSFTLIGNKVFLFGGLANDSDDPKNNIPRYLNDLYTLELLPNGATAWEVPQTHGHAPPPRESHTGVAYTDRTTGKSCLVIYGGMSGCRLGDLWFLDVDTMTWNKPVVHGPTPLPRSLHTATLIGHRMYVFGGWVPLVVDDVKVATHEKEWKCTSTLACLNLETLTWEQLTVDSLEENVPRARAGHCAVGVHSRLYVWSGRDGYRKAWNNQVRVCCKDLWYLEVSKPPAPSRVQLTKASTQSLEVSWTPTPSAQYYILQIQKFDMPPASTSSFPASTASSAPANTTAASTPALPSITSSAMQPTPSSNASAAAAPVSTPARPAAAATPAPIRVQSSNQKILTLQPSATTAATAAAAASTAAITASSANKQIVTSASAAMIQRTGNVIRIQQPTVVTSVAAGTLVAAAATTSSTPTTTIASSAVTTTTTSTQQPAAMSAMNVLASAAMTHKISMNNVPVIPVQGTTTTAPIRMKSVQTGQQIRFAAPGATVLRAASPQQGKQIILQKPGQNISGQPQIVHLVKTQHGGMVAMPKVSLVPGQKIPTTGAKPLNQGTFLRLVNPNAVGGSKILTTMKASNLVTMSKGQSIAGKQTIMITKPGGNGGLVGRSNQIIVVTTGSGLRTVQAVTTSQAGSGQSNTLATNPVNVLPLSATNHVTNQQGVKMIMVSSSAMAGGTAGKPLTITMPGQGGKTVTIATKTGAPGAILHKNQLVAMPQMQKVGAEGVGKPVTLQMQGGGTKTVTLVPTSSSIVSSSGNVAEAIDTSKMLIVSPQKQPSATLATTSDGPATTDAALAALAAEAGLIDPVQESSGGLFMMACDDSKSQESCNGNQDAAAAATASLVEPMQVDGEGNLVIPQVDGPGDLIFSEDESETTTQEEEEPANADVEQSSESAAQEMEQDVDQGMAAITGDTDEPAEEPATIERSQSSESMNVEAILSGNDGTEQQQESLQEPEKDAESTSQEEAVTAAEPTEATPAEAAEAEASEATAEAEDESMPSKAEDDATVEQQKDEDNQKEEKVVDTEADQAESELMAVDPSPAEEEEKESAEPATEASSEAPVSEEPPEQASEESNAPEGETQPIQDSDATAVKEAEKVSETSNDKVEENKDESEPMNVEPEVEQPDAAASEPAVEPAATPTPAADVAPVDTNVNSQEPESEPPIPPIKEEDLGLDEPMEESSAPLTTAPVTTANGNVAVKKQLKIEKPVAKAELKTQAPVAPTESNKIKQEKSEDSTGGDSMALATLATAALGSTEPAIEPKTVPPTNVAHITKEPPKVKEKKAVEWYDVGIIKGHNFTVQHYYLPGDEPLDITQALTADLFKGRTKISLEPGTAYKFRVAAVNSCGQSPWSEVSAFKTCLPGFPGPPSAIKILKSAEGAQLSWEPPSSNSGPILEYSVYLVVRSASAMSENTGEVTSTTPAQPSFIRVYCGPTNACSVPNKSLSAAHVDTTTKPAIIFRISARNDKGYGPATQVRWLQDPTTAVKNNMQVKRPVADVRSQANSPQKKVKAETTNDNFS</sequence>
<reference evidence="10" key="1">
    <citation type="submission" date="2021-01" db="UniProtKB">
        <authorList>
            <consortium name="EnsemblMetazoa"/>
        </authorList>
    </citation>
    <scope>IDENTIFICATION</scope>
</reference>
<feature type="region of interest" description="Disordered" evidence="8">
    <location>
        <begin position="978"/>
        <end position="1320"/>
    </location>
</feature>
<organism evidence="10 11">
    <name type="scientific">Nasonia vitripennis</name>
    <name type="common">Parasitic wasp</name>
    <dbReference type="NCBI Taxonomy" id="7425"/>
    <lineage>
        <taxon>Eukaryota</taxon>
        <taxon>Metazoa</taxon>
        <taxon>Ecdysozoa</taxon>
        <taxon>Arthropoda</taxon>
        <taxon>Hexapoda</taxon>
        <taxon>Insecta</taxon>
        <taxon>Pterygota</taxon>
        <taxon>Neoptera</taxon>
        <taxon>Endopterygota</taxon>
        <taxon>Hymenoptera</taxon>
        <taxon>Apocrita</taxon>
        <taxon>Proctotrupomorpha</taxon>
        <taxon>Chalcidoidea</taxon>
        <taxon>Pteromalidae</taxon>
        <taxon>Pteromalinae</taxon>
        <taxon>Nasonia</taxon>
    </lineage>
</organism>
<dbReference type="InterPro" id="IPR043536">
    <property type="entry name" value="HCF1/2"/>
</dbReference>
<feature type="region of interest" description="Disordered" evidence="8">
    <location>
        <begin position="396"/>
        <end position="458"/>
    </location>
</feature>
<dbReference type="InterPro" id="IPR013783">
    <property type="entry name" value="Ig-like_fold"/>
</dbReference>
<dbReference type="Proteomes" id="UP000002358">
    <property type="component" value="Chromosome 3"/>
</dbReference>
<dbReference type="InterPro" id="IPR015915">
    <property type="entry name" value="Kelch-typ_b-propeller"/>
</dbReference>
<dbReference type="RefSeq" id="XP_031782694.1">
    <property type="nucleotide sequence ID" value="XM_031926834.2"/>
</dbReference>
<dbReference type="OrthoDB" id="10001928at2759"/>
<feature type="domain" description="Fibronectin type-III" evidence="9">
    <location>
        <begin position="1389"/>
        <end position="1486"/>
    </location>
</feature>
<keyword evidence="7" id="KW-0131">Cell cycle</keyword>
<keyword evidence="4" id="KW-0677">Repeat</keyword>
<feature type="compositionally biased region" description="Low complexity" evidence="8">
    <location>
        <begin position="1249"/>
        <end position="1275"/>
    </location>
</feature>
<dbReference type="FunFam" id="2.120.10.80:FF:000015">
    <property type="entry name" value="host cell factor 1 isoform X1"/>
    <property type="match status" value="1"/>
</dbReference>
<feature type="compositionally biased region" description="Polar residues" evidence="8">
    <location>
        <begin position="1066"/>
        <end position="1076"/>
    </location>
</feature>
<keyword evidence="6" id="KW-0539">Nucleus</keyword>
<dbReference type="Pfam" id="PF13854">
    <property type="entry name" value="Kelch_HCF"/>
    <property type="match status" value="1"/>
</dbReference>